<comment type="similarity">
    <text evidence="1">Belongs to the cytochrome P450 family.</text>
</comment>
<evidence type="ECO:0000313" key="8">
    <source>
        <dbReference type="Proteomes" id="UP000034034"/>
    </source>
</evidence>
<keyword evidence="8" id="KW-1185">Reference proteome</keyword>
<dbReference type="PANTHER" id="PTHR46696:SF1">
    <property type="entry name" value="CYTOCHROME P450 YJIB-RELATED"/>
    <property type="match status" value="1"/>
</dbReference>
<dbReference type="GO" id="GO:0005506">
    <property type="term" value="F:iron ion binding"/>
    <property type="evidence" value="ECO:0007669"/>
    <property type="project" value="InterPro"/>
</dbReference>
<evidence type="ECO:0000256" key="1">
    <source>
        <dbReference type="ARBA" id="ARBA00010617"/>
    </source>
</evidence>
<dbReference type="CDD" id="cd11029">
    <property type="entry name" value="CYP107-like"/>
    <property type="match status" value="1"/>
</dbReference>
<evidence type="ECO:0000313" key="7">
    <source>
        <dbReference type="EMBL" id="AKG43797.1"/>
    </source>
</evidence>
<reference evidence="7" key="1">
    <citation type="submission" date="2019-08" db="EMBL/GenBank/DDBJ databases">
        <title>Complete genome sequence of a mangrove-derived Streptomyces xiamenensis.</title>
        <authorList>
            <person name="Xu J."/>
        </authorList>
    </citation>
    <scope>NUCLEOTIDE SEQUENCE</scope>
    <source>
        <strain evidence="7">318</strain>
    </source>
</reference>
<dbReference type="HOGENOM" id="CLU_033716_1_0_11"/>
<dbReference type="InterPro" id="IPR001128">
    <property type="entry name" value="Cyt_P450"/>
</dbReference>
<gene>
    <name evidence="7" type="ORF">SXIM_24130</name>
</gene>
<evidence type="ECO:0000256" key="4">
    <source>
        <dbReference type="ARBA" id="ARBA00023002"/>
    </source>
</evidence>
<dbReference type="InterPro" id="IPR036396">
    <property type="entry name" value="Cyt_P450_sf"/>
</dbReference>
<dbReference type="PRINTS" id="PR00359">
    <property type="entry name" value="BP450"/>
</dbReference>
<keyword evidence="6" id="KW-0503">Monooxygenase</keyword>
<dbReference type="Gene3D" id="1.10.630.10">
    <property type="entry name" value="Cytochrome P450"/>
    <property type="match status" value="1"/>
</dbReference>
<dbReference type="InterPro" id="IPR002397">
    <property type="entry name" value="Cyt_P450_B"/>
</dbReference>
<dbReference type="KEGG" id="sxi:SXIM_24130"/>
<accession>A0A0F7FV98</accession>
<dbReference type="GO" id="GO:0004497">
    <property type="term" value="F:monooxygenase activity"/>
    <property type="evidence" value="ECO:0007669"/>
    <property type="project" value="UniProtKB-KW"/>
</dbReference>
<dbReference type="AlphaFoldDB" id="A0A0F7FV98"/>
<dbReference type="PATRIC" id="fig|408015.6.peg.2450"/>
<dbReference type="FunFam" id="1.10.630.10:FF:000018">
    <property type="entry name" value="Cytochrome P450 monooxygenase"/>
    <property type="match status" value="1"/>
</dbReference>
<dbReference type="GO" id="GO:0016705">
    <property type="term" value="F:oxidoreductase activity, acting on paired donors, with incorporation or reduction of molecular oxygen"/>
    <property type="evidence" value="ECO:0007669"/>
    <property type="project" value="InterPro"/>
</dbReference>
<organism evidence="7 8">
    <name type="scientific">Streptomyces xiamenensis</name>
    <dbReference type="NCBI Taxonomy" id="408015"/>
    <lineage>
        <taxon>Bacteria</taxon>
        <taxon>Bacillati</taxon>
        <taxon>Actinomycetota</taxon>
        <taxon>Actinomycetes</taxon>
        <taxon>Kitasatosporales</taxon>
        <taxon>Streptomycetaceae</taxon>
        <taxon>Streptomyces</taxon>
    </lineage>
</organism>
<keyword evidence="4" id="KW-0560">Oxidoreductase</keyword>
<evidence type="ECO:0000256" key="3">
    <source>
        <dbReference type="ARBA" id="ARBA00022723"/>
    </source>
</evidence>
<dbReference type="SUPFAM" id="SSF48264">
    <property type="entry name" value="Cytochrome P450"/>
    <property type="match status" value="1"/>
</dbReference>
<evidence type="ECO:0000256" key="6">
    <source>
        <dbReference type="ARBA" id="ARBA00023033"/>
    </source>
</evidence>
<dbReference type="RefSeq" id="WP_046723904.1">
    <property type="nucleotide sequence ID" value="NZ_CP009922.3"/>
</dbReference>
<sequence>MTTEIPKKPSDPLPTEFFMAPGDNPYDGYAEVRRTCPVRRVDYPADSEAYVVADYRTVAETFGNHTVAKSVEHAPDWFREALKESSPILIKNMLTSDPPVHTRLRKLVSKAFVPRRMELLRPRIQEIADDLIDEMPERGVVDLFHDFALQIPMKVICRFLGIPVEDREQLHQWGLVLSGAPYTDEESNRRLKEVSEAVEVYLTDLLGTRRADLGEDLVSVILRAADADDAYTDEELVSTLILLIIAGHKTTANLIGNGTQALLRHPDQLTLLRDRPELVDTAVEEFLRYEGPVYRAPPRYAAEDVTVGGVDIPCRSFVHLLINSANRDPEVFEDPDRLDITRKPNRHLSFGHSIHFCPGAPLSRVEGQVAFTTLLRRLPGLALAVPENELEWRYDNSASRGLERLPITYDRRLPRTAPAAGGNGGSDA</sequence>
<keyword evidence="5" id="KW-0408">Iron</keyword>
<evidence type="ECO:0000256" key="5">
    <source>
        <dbReference type="ARBA" id="ARBA00023004"/>
    </source>
</evidence>
<proteinExistence type="inferred from homology"/>
<protein>
    <submittedName>
        <fullName evidence="7">Cytochrome p450</fullName>
    </submittedName>
</protein>
<dbReference type="EMBL" id="CP009922">
    <property type="protein sequence ID" value="AKG43797.1"/>
    <property type="molecule type" value="Genomic_DNA"/>
</dbReference>
<keyword evidence="3" id="KW-0479">Metal-binding</keyword>
<name>A0A0F7FV98_9ACTN</name>
<dbReference type="GO" id="GO:0020037">
    <property type="term" value="F:heme binding"/>
    <property type="evidence" value="ECO:0007669"/>
    <property type="project" value="InterPro"/>
</dbReference>
<dbReference type="STRING" id="408015.SXIM_24130"/>
<dbReference type="PANTHER" id="PTHR46696">
    <property type="entry name" value="P450, PUTATIVE (EUROFUNG)-RELATED"/>
    <property type="match status" value="1"/>
</dbReference>
<evidence type="ECO:0000256" key="2">
    <source>
        <dbReference type="ARBA" id="ARBA00022617"/>
    </source>
</evidence>
<keyword evidence="2" id="KW-0349">Heme</keyword>
<dbReference type="Pfam" id="PF00067">
    <property type="entry name" value="p450"/>
    <property type="match status" value="1"/>
</dbReference>
<dbReference type="Proteomes" id="UP000034034">
    <property type="component" value="Chromosome"/>
</dbReference>